<dbReference type="OrthoDB" id="9876862at2"/>
<dbReference type="RefSeq" id="WP_134215815.1">
    <property type="nucleotide sequence ID" value="NZ_QFFZ01000071.1"/>
</dbReference>
<organism evidence="1 2">
    <name type="scientific">Pelotomaculum propionicicum</name>
    <dbReference type="NCBI Taxonomy" id="258475"/>
    <lineage>
        <taxon>Bacteria</taxon>
        <taxon>Bacillati</taxon>
        <taxon>Bacillota</taxon>
        <taxon>Clostridia</taxon>
        <taxon>Eubacteriales</taxon>
        <taxon>Desulfotomaculaceae</taxon>
        <taxon>Pelotomaculum</taxon>
    </lineage>
</organism>
<reference evidence="1 2" key="1">
    <citation type="journal article" date="2018" name="Environ. Microbiol.">
        <title>Novel energy conservation strategies and behaviour of Pelotomaculum schinkii driving syntrophic propionate catabolism.</title>
        <authorList>
            <person name="Hidalgo-Ahumada C.A.P."/>
            <person name="Nobu M.K."/>
            <person name="Narihiro T."/>
            <person name="Tamaki H."/>
            <person name="Liu W.T."/>
            <person name="Kamagata Y."/>
            <person name="Stams A.J.M."/>
            <person name="Imachi H."/>
            <person name="Sousa D.Z."/>
        </authorList>
    </citation>
    <scope>NUCLEOTIDE SEQUENCE [LARGE SCALE GENOMIC DNA]</scope>
    <source>
        <strain evidence="1 2">MGP</strain>
    </source>
</reference>
<proteinExistence type="predicted"/>
<dbReference type="EMBL" id="QFFZ01000071">
    <property type="protein sequence ID" value="TEB08886.1"/>
    <property type="molecule type" value="Genomic_DNA"/>
</dbReference>
<evidence type="ECO:0000313" key="2">
    <source>
        <dbReference type="Proteomes" id="UP000297597"/>
    </source>
</evidence>
<dbReference type="Proteomes" id="UP000297597">
    <property type="component" value="Unassembled WGS sequence"/>
</dbReference>
<gene>
    <name evidence="1" type="ORF">Pmgp_03558</name>
</gene>
<accession>A0A4Y7RJA3</accession>
<name>A0A4Y7RJA3_9FIRM</name>
<dbReference type="AlphaFoldDB" id="A0A4Y7RJA3"/>
<keyword evidence="2" id="KW-1185">Reference proteome</keyword>
<comment type="caution">
    <text evidence="1">The sequence shown here is derived from an EMBL/GenBank/DDBJ whole genome shotgun (WGS) entry which is preliminary data.</text>
</comment>
<protein>
    <submittedName>
        <fullName evidence="1">Uncharacterized protein</fullName>
    </submittedName>
</protein>
<sequence>MMDKTFYVQIKKKKLLTNLKLNNIYPKQRLISEFHSIIEELEKQPDDVFLIDFISSPSFCLTITSFKGIEK</sequence>
<evidence type="ECO:0000313" key="1">
    <source>
        <dbReference type="EMBL" id="TEB08886.1"/>
    </source>
</evidence>